<sequence length="104" mass="11646">MKMIKVADRYPCPGPRYKKLGSASGEDFRDWIEQELAASTGLIIDLDGTEGYGSSFLEESFGGLIRKGYDIDVIRGIELKSEEEPELIDEIKEYIEDAIKDSHG</sequence>
<reference evidence="2 3" key="1">
    <citation type="submission" date="2018-03" db="EMBL/GenBank/DDBJ databases">
        <title>Draft genome sequence of the first documented clinical Siccibacter turicensis isolate in Austria.</title>
        <authorList>
            <person name="Lepuschitz S."/>
            <person name="Pekard-Amenitsch S."/>
            <person name="Haunold R."/>
            <person name="Schill S."/>
            <person name="Mach R."/>
            <person name="Allerberger F."/>
            <person name="Ruppitsch W."/>
            <person name="Forsythe S.J."/>
        </authorList>
    </citation>
    <scope>NUCLEOTIDE SEQUENCE [LARGE SCALE GENOMIC DNA]</scope>
    <source>
        <strain evidence="2 3">6100069499-17</strain>
    </source>
</reference>
<keyword evidence="3" id="KW-1185">Reference proteome</keyword>
<dbReference type="Pfam" id="PF14213">
    <property type="entry name" value="DUF4325"/>
    <property type="match status" value="1"/>
</dbReference>
<dbReference type="AlphaFoldDB" id="A0A2P8VLW3"/>
<organism evidence="2 3">
    <name type="scientific">Siccibacter turicensis</name>
    <dbReference type="NCBI Taxonomy" id="357233"/>
    <lineage>
        <taxon>Bacteria</taxon>
        <taxon>Pseudomonadati</taxon>
        <taxon>Pseudomonadota</taxon>
        <taxon>Gammaproteobacteria</taxon>
        <taxon>Enterobacterales</taxon>
        <taxon>Enterobacteriaceae</taxon>
        <taxon>Siccibacter</taxon>
    </lineage>
</organism>
<dbReference type="InterPro" id="IPR025474">
    <property type="entry name" value="DUF4325"/>
</dbReference>
<comment type="caution">
    <text evidence="2">The sequence shown here is derived from an EMBL/GenBank/DDBJ whole genome shotgun (WGS) entry which is preliminary data.</text>
</comment>
<feature type="domain" description="DUF4325" evidence="1">
    <location>
        <begin position="24"/>
        <end position="85"/>
    </location>
</feature>
<evidence type="ECO:0000313" key="2">
    <source>
        <dbReference type="EMBL" id="PSN08542.1"/>
    </source>
</evidence>
<name>A0A2P8VLW3_9ENTR</name>
<evidence type="ECO:0000313" key="3">
    <source>
        <dbReference type="Proteomes" id="UP000240212"/>
    </source>
</evidence>
<protein>
    <submittedName>
        <fullName evidence="2">DUF4325 domain-containing protein</fullName>
    </submittedName>
</protein>
<accession>A0A2P8VLW3</accession>
<dbReference type="Proteomes" id="UP000240212">
    <property type="component" value="Unassembled WGS sequence"/>
</dbReference>
<dbReference type="EMBL" id="PYEP01000002">
    <property type="protein sequence ID" value="PSN08542.1"/>
    <property type="molecule type" value="Genomic_DNA"/>
</dbReference>
<evidence type="ECO:0000259" key="1">
    <source>
        <dbReference type="Pfam" id="PF14213"/>
    </source>
</evidence>
<gene>
    <name evidence="2" type="ORF">C7G83_04025</name>
</gene>
<proteinExistence type="predicted"/>
<dbReference type="OrthoDB" id="1551124at2"/>